<evidence type="ECO:0000256" key="2">
    <source>
        <dbReference type="SAM" id="MobiDB-lite"/>
    </source>
</evidence>
<dbReference type="EMBL" id="JBBPBN010000030">
    <property type="protein sequence ID" value="KAK9005577.1"/>
    <property type="molecule type" value="Genomic_DNA"/>
</dbReference>
<reference evidence="3 4" key="1">
    <citation type="journal article" date="2024" name="G3 (Bethesda)">
        <title>Genome assembly of Hibiscus sabdariffa L. provides insights into metabolisms of medicinal natural products.</title>
        <authorList>
            <person name="Kim T."/>
        </authorList>
    </citation>
    <scope>NUCLEOTIDE SEQUENCE [LARGE SCALE GENOMIC DNA]</scope>
    <source>
        <strain evidence="3">TK-2024</strain>
        <tissue evidence="3">Old leaves</tissue>
    </source>
</reference>
<dbReference type="PANTHER" id="PTHR11743">
    <property type="entry name" value="VOLTAGE-DEPENDENT ANION-SELECTIVE CHANNEL"/>
    <property type="match status" value="1"/>
</dbReference>
<proteinExistence type="inferred from homology"/>
<dbReference type="InterPro" id="IPR023614">
    <property type="entry name" value="Porin_dom_sf"/>
</dbReference>
<evidence type="ECO:0000313" key="4">
    <source>
        <dbReference type="Proteomes" id="UP001396334"/>
    </source>
</evidence>
<accession>A0ABR2QY01</accession>
<protein>
    <submittedName>
        <fullName evidence="3">Uncharacterized protein</fullName>
    </submittedName>
</protein>
<sequence length="133" mass="14577">MMSQQTTLVTRSSPPLAPPEDQELSSSSVFVSTAWLIMPCGHSCIGVSFSMPLPFRSLLWDFLAISPTIHMIQMVGEIARKLKAELNNHGNLGALVQHELSLRPKLYLTISGAFDTRALEKTPKFGLGLSLKP</sequence>
<comment type="caution">
    <text evidence="3">The sequence shown here is derived from an EMBL/GenBank/DDBJ whole genome shotgun (WGS) entry which is preliminary data.</text>
</comment>
<organism evidence="3 4">
    <name type="scientific">Hibiscus sabdariffa</name>
    <name type="common">roselle</name>
    <dbReference type="NCBI Taxonomy" id="183260"/>
    <lineage>
        <taxon>Eukaryota</taxon>
        <taxon>Viridiplantae</taxon>
        <taxon>Streptophyta</taxon>
        <taxon>Embryophyta</taxon>
        <taxon>Tracheophyta</taxon>
        <taxon>Spermatophyta</taxon>
        <taxon>Magnoliopsida</taxon>
        <taxon>eudicotyledons</taxon>
        <taxon>Gunneridae</taxon>
        <taxon>Pentapetalae</taxon>
        <taxon>rosids</taxon>
        <taxon>malvids</taxon>
        <taxon>Malvales</taxon>
        <taxon>Malvaceae</taxon>
        <taxon>Malvoideae</taxon>
        <taxon>Hibiscus</taxon>
    </lineage>
</organism>
<dbReference type="InterPro" id="IPR027246">
    <property type="entry name" value="Porin_Euk/Tom40"/>
</dbReference>
<name>A0ABR2QY01_9ROSI</name>
<comment type="similarity">
    <text evidence="1">Belongs to the eukaryotic mitochondrial porin (TC 1.B.8.1) family.</text>
</comment>
<feature type="region of interest" description="Disordered" evidence="2">
    <location>
        <begin position="1"/>
        <end position="21"/>
    </location>
</feature>
<evidence type="ECO:0000313" key="3">
    <source>
        <dbReference type="EMBL" id="KAK9005577.1"/>
    </source>
</evidence>
<dbReference type="Gene3D" id="2.40.160.10">
    <property type="entry name" value="Porin"/>
    <property type="match status" value="1"/>
</dbReference>
<dbReference type="PANTHER" id="PTHR11743:SF61">
    <property type="entry name" value="MITOCHONDRIAL OUTER MEMBRANE PROTEIN PORIN 2-LIKE"/>
    <property type="match status" value="1"/>
</dbReference>
<dbReference type="InterPro" id="IPR001925">
    <property type="entry name" value="Porin_Euk"/>
</dbReference>
<keyword evidence="4" id="KW-1185">Reference proteome</keyword>
<evidence type="ECO:0000256" key="1">
    <source>
        <dbReference type="ARBA" id="ARBA00009624"/>
    </source>
</evidence>
<gene>
    <name evidence="3" type="ORF">V6N11_043005</name>
</gene>
<dbReference type="Pfam" id="PF01459">
    <property type="entry name" value="Porin_3"/>
    <property type="match status" value="1"/>
</dbReference>
<feature type="compositionally biased region" description="Polar residues" evidence="2">
    <location>
        <begin position="1"/>
        <end position="13"/>
    </location>
</feature>
<dbReference type="Proteomes" id="UP001396334">
    <property type="component" value="Unassembled WGS sequence"/>
</dbReference>